<dbReference type="Proteomes" id="UP001221597">
    <property type="component" value="Chromosome"/>
</dbReference>
<evidence type="ECO:0000259" key="5">
    <source>
        <dbReference type="PROSITE" id="PS50931"/>
    </source>
</evidence>
<name>A0ABY8J2P1_9BACI</name>
<keyword evidence="2" id="KW-0805">Transcription regulation</keyword>
<dbReference type="SUPFAM" id="SSF53850">
    <property type="entry name" value="Periplasmic binding protein-like II"/>
    <property type="match status" value="1"/>
</dbReference>
<dbReference type="Pfam" id="PF03466">
    <property type="entry name" value="LysR_substrate"/>
    <property type="match status" value="1"/>
</dbReference>
<sequence>MRIDDYQLLLNLREHKTIRATAKKILLSQPAITQRLKYIEEYFSVKVFLRTPKQLIVTAAGEQIIKHAEQLLFQETRLHHQLIKSVDEVTGTLSLGVSSLVSQHYLPKILDAYTKAYPKVTIDLITGVSEEIRQSAADFHVCIVRGEQLVDYQCHHLFSDRLYLFDTIEIGEDQRPFIEFKTDADYQKLIEDWMLEQRGVDIRRSMKVDQFETAKELMKIGLGMTVLPKSMVTEELMNLPHLPLEVKGEPLVRETWLCLKEGIRALPQVEAFVDMLKNKPWI</sequence>
<proteinExistence type="inferred from homology"/>
<dbReference type="RefSeq" id="WP_283077125.1">
    <property type="nucleotide sequence ID" value="NZ_CP121671.1"/>
</dbReference>
<accession>A0ABY8J2P1</accession>
<protein>
    <submittedName>
        <fullName evidence="6">LysR family transcriptional regulator</fullName>
    </submittedName>
</protein>
<keyword evidence="4" id="KW-0804">Transcription</keyword>
<dbReference type="SUPFAM" id="SSF46785">
    <property type="entry name" value="Winged helix' DNA-binding domain"/>
    <property type="match status" value="1"/>
</dbReference>
<dbReference type="Gene3D" id="1.10.10.10">
    <property type="entry name" value="Winged helix-like DNA-binding domain superfamily/Winged helix DNA-binding domain"/>
    <property type="match status" value="1"/>
</dbReference>
<dbReference type="EMBL" id="CP121671">
    <property type="protein sequence ID" value="WFT75156.1"/>
    <property type="molecule type" value="Genomic_DNA"/>
</dbReference>
<comment type="similarity">
    <text evidence="1">Belongs to the LysR transcriptional regulatory family.</text>
</comment>
<dbReference type="PROSITE" id="PS50931">
    <property type="entry name" value="HTH_LYSR"/>
    <property type="match status" value="1"/>
</dbReference>
<keyword evidence="7" id="KW-1185">Reference proteome</keyword>
<evidence type="ECO:0000256" key="3">
    <source>
        <dbReference type="ARBA" id="ARBA00023125"/>
    </source>
</evidence>
<organism evidence="6 7">
    <name type="scientific">Halobacillus naozhouensis</name>
    <dbReference type="NCBI Taxonomy" id="554880"/>
    <lineage>
        <taxon>Bacteria</taxon>
        <taxon>Bacillati</taxon>
        <taxon>Bacillota</taxon>
        <taxon>Bacilli</taxon>
        <taxon>Bacillales</taxon>
        <taxon>Bacillaceae</taxon>
        <taxon>Halobacillus</taxon>
    </lineage>
</organism>
<evidence type="ECO:0000256" key="2">
    <source>
        <dbReference type="ARBA" id="ARBA00023015"/>
    </source>
</evidence>
<evidence type="ECO:0000256" key="1">
    <source>
        <dbReference type="ARBA" id="ARBA00009437"/>
    </source>
</evidence>
<dbReference type="InterPro" id="IPR036388">
    <property type="entry name" value="WH-like_DNA-bd_sf"/>
</dbReference>
<dbReference type="PANTHER" id="PTHR30126">
    <property type="entry name" value="HTH-TYPE TRANSCRIPTIONAL REGULATOR"/>
    <property type="match status" value="1"/>
</dbReference>
<dbReference type="PANTHER" id="PTHR30126:SF78">
    <property type="entry name" value="HTH LYSR-TYPE DOMAIN-CONTAINING PROTEIN"/>
    <property type="match status" value="1"/>
</dbReference>
<feature type="domain" description="HTH lysR-type" evidence="5">
    <location>
        <begin position="1"/>
        <end position="58"/>
    </location>
</feature>
<reference evidence="6 7" key="1">
    <citation type="submission" date="2023-04" db="EMBL/GenBank/DDBJ databases">
        <title>Genome sequence of Halobacillus naozhouensis KACC 21980.</title>
        <authorList>
            <person name="Kim S."/>
            <person name="Heo J."/>
            <person name="Kwon S.-W."/>
        </authorList>
    </citation>
    <scope>NUCLEOTIDE SEQUENCE [LARGE SCALE GENOMIC DNA]</scope>
    <source>
        <strain evidence="6 7">KCTC 13234</strain>
    </source>
</reference>
<dbReference type="InterPro" id="IPR000847">
    <property type="entry name" value="LysR_HTH_N"/>
</dbReference>
<dbReference type="InterPro" id="IPR036390">
    <property type="entry name" value="WH_DNA-bd_sf"/>
</dbReference>
<dbReference type="InterPro" id="IPR005119">
    <property type="entry name" value="LysR_subst-bd"/>
</dbReference>
<evidence type="ECO:0000256" key="4">
    <source>
        <dbReference type="ARBA" id="ARBA00023163"/>
    </source>
</evidence>
<gene>
    <name evidence="6" type="ORF">P9989_01740</name>
</gene>
<keyword evidence="3" id="KW-0238">DNA-binding</keyword>
<dbReference type="CDD" id="cd05466">
    <property type="entry name" value="PBP2_LTTR_substrate"/>
    <property type="match status" value="1"/>
</dbReference>
<evidence type="ECO:0000313" key="6">
    <source>
        <dbReference type="EMBL" id="WFT75156.1"/>
    </source>
</evidence>
<dbReference type="Pfam" id="PF00126">
    <property type="entry name" value="HTH_1"/>
    <property type="match status" value="1"/>
</dbReference>
<dbReference type="Gene3D" id="3.40.190.290">
    <property type="match status" value="1"/>
</dbReference>
<evidence type="ECO:0000313" key="7">
    <source>
        <dbReference type="Proteomes" id="UP001221597"/>
    </source>
</evidence>